<keyword evidence="2" id="KW-0812">Transmembrane</keyword>
<feature type="transmembrane region" description="Helical" evidence="2">
    <location>
        <begin position="38"/>
        <end position="60"/>
    </location>
</feature>
<evidence type="ECO:0000256" key="1">
    <source>
        <dbReference type="SAM" id="MobiDB-lite"/>
    </source>
</evidence>
<feature type="region of interest" description="Disordered" evidence="1">
    <location>
        <begin position="65"/>
        <end position="87"/>
    </location>
</feature>
<keyword evidence="2" id="KW-0472">Membrane</keyword>
<name>A0A345HSW1_9ACTN</name>
<sequence>MLRHDFRPGRLVVGLTALAAAVPYLGEAAGAWQAPWFTAFAVMACGLFLASLVTWVTYLIRRRRPARTESSENDGAPASTSGSHAIK</sequence>
<dbReference type="KEGG" id="spad:DVK44_21410"/>
<reference evidence="4" key="1">
    <citation type="submission" date="2018-07" db="EMBL/GenBank/DDBJ databases">
        <authorList>
            <person name="Zhao J."/>
        </authorList>
    </citation>
    <scope>NUCLEOTIDE SEQUENCE [LARGE SCALE GENOMIC DNA]</scope>
    <source>
        <strain evidence="4">GSSD-12</strain>
    </source>
</reference>
<dbReference type="Proteomes" id="UP000253868">
    <property type="component" value="Chromosome"/>
</dbReference>
<keyword evidence="2" id="KW-1133">Transmembrane helix</keyword>
<proteinExistence type="predicted"/>
<accession>A0A345HSW1</accession>
<gene>
    <name evidence="3" type="ORF">DVK44_21410</name>
</gene>
<dbReference type="AlphaFoldDB" id="A0A345HSW1"/>
<feature type="compositionally biased region" description="Polar residues" evidence="1">
    <location>
        <begin position="78"/>
        <end position="87"/>
    </location>
</feature>
<evidence type="ECO:0000313" key="3">
    <source>
        <dbReference type="EMBL" id="AXG79785.1"/>
    </source>
</evidence>
<organism evidence="3 4">
    <name type="scientific">Streptomyces paludis</name>
    <dbReference type="NCBI Taxonomy" id="2282738"/>
    <lineage>
        <taxon>Bacteria</taxon>
        <taxon>Bacillati</taxon>
        <taxon>Actinomycetota</taxon>
        <taxon>Actinomycetes</taxon>
        <taxon>Kitasatosporales</taxon>
        <taxon>Streptomycetaceae</taxon>
        <taxon>Streptomyces</taxon>
    </lineage>
</organism>
<evidence type="ECO:0000313" key="4">
    <source>
        <dbReference type="Proteomes" id="UP000253868"/>
    </source>
</evidence>
<evidence type="ECO:0000256" key="2">
    <source>
        <dbReference type="SAM" id="Phobius"/>
    </source>
</evidence>
<keyword evidence="4" id="KW-1185">Reference proteome</keyword>
<dbReference type="OrthoDB" id="4338664at2"/>
<dbReference type="EMBL" id="CP031194">
    <property type="protein sequence ID" value="AXG79785.1"/>
    <property type="molecule type" value="Genomic_DNA"/>
</dbReference>
<protein>
    <submittedName>
        <fullName evidence="3">Uncharacterized protein</fullName>
    </submittedName>
</protein>
<dbReference type="RefSeq" id="WP_114661112.1">
    <property type="nucleotide sequence ID" value="NZ_CP031194.1"/>
</dbReference>